<dbReference type="AlphaFoldDB" id="A0A4R3V0X5"/>
<organism evidence="2 3">
    <name type="scientific">Paracandidimonas soli</name>
    <dbReference type="NCBI Taxonomy" id="1917182"/>
    <lineage>
        <taxon>Bacteria</taxon>
        <taxon>Pseudomonadati</taxon>
        <taxon>Pseudomonadota</taxon>
        <taxon>Betaproteobacteria</taxon>
        <taxon>Burkholderiales</taxon>
        <taxon>Alcaligenaceae</taxon>
        <taxon>Paracandidimonas</taxon>
    </lineage>
</organism>
<dbReference type="PANTHER" id="PTHR22642">
    <property type="entry name" value="IMIDAZOLONEPROPIONASE"/>
    <property type="match status" value="1"/>
</dbReference>
<dbReference type="RefSeq" id="WP_132477035.1">
    <property type="nucleotide sequence ID" value="NZ_JBHRVM010000001.1"/>
</dbReference>
<feature type="domain" description="Amidohydrolase 3" evidence="1">
    <location>
        <begin position="52"/>
        <end position="554"/>
    </location>
</feature>
<dbReference type="CDD" id="cd01300">
    <property type="entry name" value="YtcJ_like"/>
    <property type="match status" value="1"/>
</dbReference>
<protein>
    <recommendedName>
        <fullName evidence="1">Amidohydrolase 3 domain-containing protein</fullName>
    </recommendedName>
</protein>
<gene>
    <name evidence="2" type="ORF">EV686_10562</name>
</gene>
<comment type="caution">
    <text evidence="2">The sequence shown here is derived from an EMBL/GenBank/DDBJ whole genome shotgun (WGS) entry which is preliminary data.</text>
</comment>
<dbReference type="InterPro" id="IPR013108">
    <property type="entry name" value="Amidohydro_3"/>
</dbReference>
<dbReference type="Pfam" id="PF07969">
    <property type="entry name" value="Amidohydro_3"/>
    <property type="match status" value="1"/>
</dbReference>
<dbReference type="InterPro" id="IPR032466">
    <property type="entry name" value="Metal_Hydrolase"/>
</dbReference>
<evidence type="ECO:0000313" key="2">
    <source>
        <dbReference type="EMBL" id="TCU98365.1"/>
    </source>
</evidence>
<name>A0A4R3V0X5_9BURK</name>
<dbReference type="Proteomes" id="UP000294692">
    <property type="component" value="Unassembled WGS sequence"/>
</dbReference>
<dbReference type="Gene3D" id="2.30.40.10">
    <property type="entry name" value="Urease, subunit C, domain 1"/>
    <property type="match status" value="1"/>
</dbReference>
<dbReference type="SUPFAM" id="SSF51556">
    <property type="entry name" value="Metallo-dependent hydrolases"/>
    <property type="match status" value="1"/>
</dbReference>
<dbReference type="GO" id="GO:0016810">
    <property type="term" value="F:hydrolase activity, acting on carbon-nitrogen (but not peptide) bonds"/>
    <property type="evidence" value="ECO:0007669"/>
    <property type="project" value="InterPro"/>
</dbReference>
<evidence type="ECO:0000259" key="1">
    <source>
        <dbReference type="Pfam" id="PF07969"/>
    </source>
</evidence>
<dbReference type="InterPro" id="IPR011059">
    <property type="entry name" value="Metal-dep_hydrolase_composite"/>
</dbReference>
<proteinExistence type="predicted"/>
<reference evidence="2 3" key="1">
    <citation type="submission" date="2019-03" db="EMBL/GenBank/DDBJ databases">
        <title>Genomic Encyclopedia of Type Strains, Phase IV (KMG-IV): sequencing the most valuable type-strain genomes for metagenomic binning, comparative biology and taxonomic classification.</title>
        <authorList>
            <person name="Goeker M."/>
        </authorList>
    </citation>
    <scope>NUCLEOTIDE SEQUENCE [LARGE SCALE GENOMIC DNA]</scope>
    <source>
        <strain evidence="2 3">DSM 100048</strain>
    </source>
</reference>
<sequence>MTRGADLILTGGKIVTVDPQFRLAEALAVTDGRISAVGKAAEVLNNADQWTKVVDLEGRTVVPGLIDGHAHLDREGLKGVFPSLGPTHSIADVQAALAHLVECTPVGEWIVTMPLGDPPAYRNVEALFSDGRLPNRHDLDAVAPDHPVYIRAIWGYWRHSTPLISIANTKALQAAGIDASTASPAPEVTIERDEEGFPTGVFREETLMPIVELAFFREATGFAPETRAKTLPTSVAAYHRYGTTSVFEGHGAASELIQAYRSAHASGELKIRTTLAISPNWKSVPDTNIPLFVEAWCGWLSGAGIGDDFLRIAGLFADIDPSPSNAVRASAYPRTGWAGFNYDTALSRERAIELLTACARQRIQVIAIWPNMLDLFYEVHKSVPLTGLRWVFSHISLLNAAQVEMIREMGLIVTTHTNRYIYKEGQLLLERVGKSRENEITPLRTLVEAGVPVVLATDNVPVSLFHPFWHVVARRTRTDGTLVAQTQALSREQALRAITSTAALLTWDEDKKGTIEVGKLADLAVLDRDPLTCPEDQLPDIQSVLTVVGGEIVYASMRV</sequence>
<dbReference type="OrthoDB" id="9031471at2"/>
<dbReference type="InterPro" id="IPR033932">
    <property type="entry name" value="YtcJ-like"/>
</dbReference>
<keyword evidence="3" id="KW-1185">Reference proteome</keyword>
<dbReference type="EMBL" id="SMBX01000005">
    <property type="protein sequence ID" value="TCU98365.1"/>
    <property type="molecule type" value="Genomic_DNA"/>
</dbReference>
<evidence type="ECO:0000313" key="3">
    <source>
        <dbReference type="Proteomes" id="UP000294692"/>
    </source>
</evidence>
<dbReference type="Gene3D" id="3.10.310.70">
    <property type="match status" value="1"/>
</dbReference>
<dbReference type="SUPFAM" id="SSF51338">
    <property type="entry name" value="Composite domain of metallo-dependent hydrolases"/>
    <property type="match status" value="1"/>
</dbReference>
<dbReference type="Gene3D" id="3.20.20.140">
    <property type="entry name" value="Metal-dependent hydrolases"/>
    <property type="match status" value="1"/>
</dbReference>
<accession>A0A4R3V0X5</accession>
<dbReference type="PANTHER" id="PTHR22642:SF2">
    <property type="entry name" value="PROTEIN LONG AFTER FAR-RED 3"/>
    <property type="match status" value="1"/>
</dbReference>